<dbReference type="Pfam" id="PF16486">
    <property type="entry name" value="ArgoN"/>
    <property type="match status" value="1"/>
</dbReference>
<dbReference type="SUPFAM" id="SSF101690">
    <property type="entry name" value="PAZ domain"/>
    <property type="match status" value="1"/>
</dbReference>
<organism evidence="2 3">
    <name type="scientific">Funneliformis mosseae</name>
    <name type="common">Endomycorrhizal fungus</name>
    <name type="synonym">Glomus mosseae</name>
    <dbReference type="NCBI Taxonomy" id="27381"/>
    <lineage>
        <taxon>Eukaryota</taxon>
        <taxon>Fungi</taxon>
        <taxon>Fungi incertae sedis</taxon>
        <taxon>Mucoromycota</taxon>
        <taxon>Glomeromycotina</taxon>
        <taxon>Glomeromycetes</taxon>
        <taxon>Glomerales</taxon>
        <taxon>Glomeraceae</taxon>
        <taxon>Funneliformis</taxon>
    </lineage>
</organism>
<feature type="domain" description="Argonaute linker 1" evidence="1">
    <location>
        <begin position="138"/>
        <end position="178"/>
    </location>
</feature>
<dbReference type="Pfam" id="PF08699">
    <property type="entry name" value="ArgoL1"/>
    <property type="match status" value="1"/>
</dbReference>
<comment type="caution">
    <text evidence="2">The sequence shown here is derived from an EMBL/GenBank/DDBJ whole genome shotgun (WGS) entry which is preliminary data.</text>
</comment>
<dbReference type="InterPro" id="IPR032472">
    <property type="entry name" value="ArgoL2"/>
</dbReference>
<dbReference type="InterPro" id="IPR032474">
    <property type="entry name" value="Argonaute_N"/>
</dbReference>
<proteinExistence type="predicted"/>
<dbReference type="Gene3D" id="2.170.260.10">
    <property type="entry name" value="paz domain"/>
    <property type="match status" value="1"/>
</dbReference>
<evidence type="ECO:0000313" key="2">
    <source>
        <dbReference type="EMBL" id="CAG8573865.1"/>
    </source>
</evidence>
<evidence type="ECO:0000259" key="1">
    <source>
        <dbReference type="SMART" id="SM01163"/>
    </source>
</evidence>
<dbReference type="InterPro" id="IPR014811">
    <property type="entry name" value="ArgoL1"/>
</dbReference>
<dbReference type="Gene3D" id="3.40.50.2300">
    <property type="match status" value="1"/>
</dbReference>
<accession>A0A9N9BRU0</accession>
<dbReference type="PANTHER" id="PTHR22891">
    <property type="entry name" value="EUKARYOTIC TRANSLATION INITIATION FACTOR 2C"/>
    <property type="match status" value="1"/>
</dbReference>
<reference evidence="2" key="1">
    <citation type="submission" date="2021-06" db="EMBL/GenBank/DDBJ databases">
        <authorList>
            <person name="Kallberg Y."/>
            <person name="Tangrot J."/>
            <person name="Rosling A."/>
        </authorList>
    </citation>
    <scope>NUCLEOTIDE SEQUENCE</scope>
    <source>
        <strain evidence="2">87-6 pot B 2015</strain>
    </source>
</reference>
<name>A0A9N9BRU0_FUNMO</name>
<dbReference type="Proteomes" id="UP000789375">
    <property type="component" value="Unassembled WGS sequence"/>
</dbReference>
<keyword evidence="3" id="KW-1185">Reference proteome</keyword>
<dbReference type="InterPro" id="IPR036085">
    <property type="entry name" value="PAZ_dom_sf"/>
</dbReference>
<dbReference type="EMBL" id="CAJVPP010001808">
    <property type="protein sequence ID" value="CAG8573865.1"/>
    <property type="molecule type" value="Genomic_DNA"/>
</dbReference>
<protein>
    <submittedName>
        <fullName evidence="2">2123_t:CDS:1</fullName>
    </submittedName>
</protein>
<gene>
    <name evidence="2" type="ORF">FMOSSE_LOCUS7593</name>
</gene>
<sequence>MFDNVKVTEFVKRPGLGRIGRPISIRASFFEIASLTDSNIHHYDIIIKPQVSPTLNKPVFDSRHNTFAARQLPFGDTAIYNICLSEDAGFSAPLRPLRLFKVITRKVAVINMNELHKFLDGKCKSSPTILTGIMALNVLIRQKSFLTCKTVGFRQSIRPTPGKMMINVDVSATAFYESSDLVHMVAKILERNVNDLKGGIHDRDRLNLKKALKYLKIRVTHCDDEQHYIRKFNERQTADMTKFSCLPPHIGANKIKQGLDILDYRQNEYMKQFDLIVSEEMAVVSARILPAPTILFQPSSRTAVFVPEKGTWNLRDKKVATGATLGSWSCVVFGNFETQAVQYLSEN</sequence>
<evidence type="ECO:0000313" key="3">
    <source>
        <dbReference type="Proteomes" id="UP000789375"/>
    </source>
</evidence>
<dbReference type="Pfam" id="PF16488">
    <property type="entry name" value="ArgoL2"/>
    <property type="match status" value="1"/>
</dbReference>
<dbReference type="SMART" id="SM01163">
    <property type="entry name" value="DUF1785"/>
    <property type="match status" value="1"/>
</dbReference>
<dbReference type="AlphaFoldDB" id="A0A9N9BRU0"/>